<dbReference type="SUPFAM" id="SSF52980">
    <property type="entry name" value="Restriction endonuclease-like"/>
    <property type="match status" value="1"/>
</dbReference>
<sequence>MSACQLRRTVARCGCAHRQPRCGCGLRTHYRQVRCQSSSPESSFAADVSGSSSSSSSSSSSDEAFDHGDGAGEDGGEVEADDGVAREYVTQGTLFEQLCGDMLEEMGASISLVGGRSDGGIDISGSFPASMMRDQARHQQQQQAVVDQANTILDFVAQCKSSKRKVGVQLLREFEGVLARQRPGTIGLYFVSQGYTIGATNHAATSRHPLALWTVTDGLAKVWQNPALRKRRLRLRPPQTVIMSFCPSARTRAHRPL</sequence>
<evidence type="ECO:0000256" key="3">
    <source>
        <dbReference type="SAM" id="MobiDB-lite"/>
    </source>
</evidence>
<comment type="subcellular location">
    <subcellularLocation>
        <location evidence="1">Mitochondrion</location>
    </subcellularLocation>
</comment>
<dbReference type="Pfam" id="PF10356">
    <property type="entry name" value="RRG7"/>
    <property type="match status" value="1"/>
</dbReference>
<feature type="region of interest" description="Disordered" evidence="3">
    <location>
        <begin position="41"/>
        <end position="78"/>
    </location>
</feature>
<feature type="compositionally biased region" description="Low complexity" evidence="3">
    <location>
        <begin position="49"/>
        <end position="62"/>
    </location>
</feature>
<keyword evidence="2" id="KW-0496">Mitochondrion</keyword>
<evidence type="ECO:0000256" key="2">
    <source>
        <dbReference type="ARBA" id="ARBA00023128"/>
    </source>
</evidence>
<evidence type="ECO:0008006" key="6">
    <source>
        <dbReference type="Google" id="ProtNLM"/>
    </source>
</evidence>
<dbReference type="Proteomes" id="UP000007799">
    <property type="component" value="Unassembled WGS sequence"/>
</dbReference>
<name>F2UFW0_SALR5</name>
<organism evidence="5">
    <name type="scientific">Salpingoeca rosetta (strain ATCC 50818 / BSB-021)</name>
    <dbReference type="NCBI Taxonomy" id="946362"/>
    <lineage>
        <taxon>Eukaryota</taxon>
        <taxon>Choanoflagellata</taxon>
        <taxon>Craspedida</taxon>
        <taxon>Salpingoecidae</taxon>
        <taxon>Salpingoeca</taxon>
    </lineage>
</organism>
<keyword evidence="5" id="KW-1185">Reference proteome</keyword>
<dbReference type="Gene3D" id="3.40.1350.10">
    <property type="match status" value="1"/>
</dbReference>
<dbReference type="PANTHER" id="PTHR28133">
    <property type="entry name" value="REQUIRED FOR RESPIRATORY GROWTH PROTEIN 7, MITOCHONDRIAL"/>
    <property type="match status" value="1"/>
</dbReference>
<dbReference type="GO" id="GO:0006281">
    <property type="term" value="P:DNA repair"/>
    <property type="evidence" value="ECO:0007669"/>
    <property type="project" value="UniProtKB-ARBA"/>
</dbReference>
<dbReference type="GeneID" id="16072405"/>
<accession>F2UFW0</accession>
<evidence type="ECO:0000313" key="4">
    <source>
        <dbReference type="EMBL" id="EGD75388.1"/>
    </source>
</evidence>
<evidence type="ECO:0000313" key="5">
    <source>
        <dbReference type="Proteomes" id="UP000007799"/>
    </source>
</evidence>
<dbReference type="PANTHER" id="PTHR28133:SF1">
    <property type="entry name" value="REQUIRED FOR RESPIRATORY GROWTH PROTEIN 7, MITOCHONDRIAL"/>
    <property type="match status" value="1"/>
</dbReference>
<protein>
    <recommendedName>
        <fullName evidence="6">Restriction endonuclease type IV Mrr domain-containing protein</fullName>
    </recommendedName>
</protein>
<gene>
    <name evidence="4" type="ORF">PTSG_06465</name>
</gene>
<dbReference type="GO" id="GO:0003676">
    <property type="term" value="F:nucleic acid binding"/>
    <property type="evidence" value="ECO:0007669"/>
    <property type="project" value="InterPro"/>
</dbReference>
<dbReference type="GO" id="GO:0005739">
    <property type="term" value="C:mitochondrion"/>
    <property type="evidence" value="ECO:0007669"/>
    <property type="project" value="UniProtKB-SubCell"/>
</dbReference>
<dbReference type="RefSeq" id="XP_004991845.1">
    <property type="nucleotide sequence ID" value="XM_004991788.1"/>
</dbReference>
<dbReference type="AlphaFoldDB" id="F2UFW0"/>
<dbReference type="InterPro" id="IPR011335">
    <property type="entry name" value="Restrct_endonuc-II-like"/>
</dbReference>
<reference evidence="4" key="1">
    <citation type="submission" date="2009-08" db="EMBL/GenBank/DDBJ databases">
        <title>Annotation of Salpingoeca rosetta.</title>
        <authorList>
            <consortium name="The Broad Institute Genome Sequencing Platform"/>
            <person name="Russ C."/>
            <person name="Cuomo C."/>
            <person name="Burger G."/>
            <person name="Gray M.W."/>
            <person name="Holland P.W.H."/>
            <person name="King N."/>
            <person name="Lang F.B.F."/>
            <person name="Roger A.J."/>
            <person name="Ruiz-Trillo I."/>
            <person name="Young S.K."/>
            <person name="Zeng Q."/>
            <person name="Gargeya S."/>
            <person name="Alvarado L."/>
            <person name="Berlin A."/>
            <person name="Chapman S.B."/>
            <person name="Chen Z."/>
            <person name="Freedman E."/>
            <person name="Gellesch M."/>
            <person name="Goldberg J."/>
            <person name="Griggs A."/>
            <person name="Gujja S."/>
            <person name="Heilman E."/>
            <person name="Heiman D."/>
            <person name="Howarth C."/>
            <person name="Mehta T."/>
            <person name="Neiman D."/>
            <person name="Pearson M."/>
            <person name="Roberts A."/>
            <person name="Saif S."/>
            <person name="Shea T."/>
            <person name="Shenoy N."/>
            <person name="Sisk P."/>
            <person name="Stolte C."/>
            <person name="Sykes S."/>
            <person name="White J."/>
            <person name="Yandava C."/>
            <person name="Haas B."/>
            <person name="Nusbaum C."/>
            <person name="Birren B."/>
        </authorList>
    </citation>
    <scope>NUCLEOTIDE SEQUENCE [LARGE SCALE GENOMIC DNA]</scope>
    <source>
        <strain evidence="4">ATCC 50818</strain>
    </source>
</reference>
<dbReference type="InParanoid" id="F2UFW0"/>
<evidence type="ECO:0000256" key="1">
    <source>
        <dbReference type="ARBA" id="ARBA00004173"/>
    </source>
</evidence>
<dbReference type="EMBL" id="GL832972">
    <property type="protein sequence ID" value="EGD75388.1"/>
    <property type="molecule type" value="Genomic_DNA"/>
</dbReference>
<dbReference type="InterPro" id="IPR011856">
    <property type="entry name" value="tRNA_endonuc-like_dom_sf"/>
</dbReference>
<dbReference type="OrthoDB" id="20734at2759"/>
<dbReference type="InterPro" id="IPR018828">
    <property type="entry name" value="RRG7"/>
</dbReference>
<dbReference type="KEGG" id="sre:PTSG_06465"/>
<proteinExistence type="predicted"/>